<keyword evidence="2" id="KW-0472">Membrane</keyword>
<keyword evidence="5 7" id="KW-0067">ATP-binding</keyword>
<dbReference type="GO" id="GO:0035435">
    <property type="term" value="P:phosphate ion transmembrane transport"/>
    <property type="evidence" value="ECO:0007669"/>
    <property type="project" value="InterPro"/>
</dbReference>
<protein>
    <submittedName>
        <fullName evidence="7">Phosphate ABC transporter ATP-binding protein</fullName>
    </submittedName>
</protein>
<dbReference type="GO" id="GO:0005315">
    <property type="term" value="F:phosphate transmembrane transporter activity"/>
    <property type="evidence" value="ECO:0007669"/>
    <property type="project" value="InterPro"/>
</dbReference>
<keyword evidence="3" id="KW-0592">Phosphate transport</keyword>
<dbReference type="PANTHER" id="PTHR43423">
    <property type="entry name" value="ABC TRANSPORTER I FAMILY MEMBER 17"/>
    <property type="match status" value="1"/>
</dbReference>
<dbReference type="GO" id="GO:0016020">
    <property type="term" value="C:membrane"/>
    <property type="evidence" value="ECO:0007669"/>
    <property type="project" value="InterPro"/>
</dbReference>
<dbReference type="Proteomes" id="UP000321055">
    <property type="component" value="Unassembled WGS sequence"/>
</dbReference>
<dbReference type="InterPro" id="IPR003593">
    <property type="entry name" value="AAA+_ATPase"/>
</dbReference>
<evidence type="ECO:0000313" key="7">
    <source>
        <dbReference type="EMBL" id="TXI29651.1"/>
    </source>
</evidence>
<dbReference type="GO" id="GO:0016887">
    <property type="term" value="F:ATP hydrolysis activity"/>
    <property type="evidence" value="ECO:0007669"/>
    <property type="project" value="InterPro"/>
</dbReference>
<dbReference type="InterPro" id="IPR017871">
    <property type="entry name" value="ABC_transporter-like_CS"/>
</dbReference>
<dbReference type="PROSITE" id="PS00211">
    <property type="entry name" value="ABC_TRANSPORTER_1"/>
    <property type="match status" value="1"/>
</dbReference>
<dbReference type="SUPFAM" id="SSF52540">
    <property type="entry name" value="P-loop containing nucleoside triphosphate hydrolases"/>
    <property type="match status" value="1"/>
</dbReference>
<keyword evidence="1" id="KW-0813">Transport</keyword>
<evidence type="ECO:0000256" key="2">
    <source>
        <dbReference type="ARBA" id="ARBA00022475"/>
    </source>
</evidence>
<dbReference type="SMART" id="SM00382">
    <property type="entry name" value="AAA"/>
    <property type="match status" value="1"/>
</dbReference>
<evidence type="ECO:0000256" key="1">
    <source>
        <dbReference type="ARBA" id="ARBA00022448"/>
    </source>
</evidence>
<dbReference type="GO" id="GO:0005524">
    <property type="term" value="F:ATP binding"/>
    <property type="evidence" value="ECO:0007669"/>
    <property type="project" value="UniProtKB-KW"/>
</dbReference>
<dbReference type="PANTHER" id="PTHR43423:SF1">
    <property type="entry name" value="ABC TRANSPORTER I FAMILY MEMBER 17"/>
    <property type="match status" value="1"/>
</dbReference>
<keyword evidence="2" id="KW-1003">Cell membrane</keyword>
<dbReference type="InterPro" id="IPR027417">
    <property type="entry name" value="P-loop_NTPase"/>
</dbReference>
<keyword evidence="4" id="KW-0547">Nucleotide-binding</keyword>
<feature type="domain" description="ABC transporter" evidence="6">
    <location>
        <begin position="37"/>
        <end position="282"/>
    </location>
</feature>
<gene>
    <name evidence="7" type="ORF">E6Q60_03735</name>
</gene>
<evidence type="ECO:0000313" key="8">
    <source>
        <dbReference type="Proteomes" id="UP000321055"/>
    </source>
</evidence>
<reference evidence="7 8" key="1">
    <citation type="submission" date="2018-09" db="EMBL/GenBank/DDBJ databases">
        <title>Metagenome Assembled Genomes from an Advanced Water Purification Facility.</title>
        <authorList>
            <person name="Stamps B.W."/>
            <person name="Spear J.R."/>
        </authorList>
    </citation>
    <scope>NUCLEOTIDE SEQUENCE [LARGE SCALE GENOMIC DNA]</scope>
    <source>
        <strain evidence="7">Bin_54_1</strain>
    </source>
</reference>
<dbReference type="EMBL" id="SSFX01000029">
    <property type="protein sequence ID" value="TXI29651.1"/>
    <property type="molecule type" value="Genomic_DNA"/>
</dbReference>
<dbReference type="Pfam" id="PF00005">
    <property type="entry name" value="ABC_tran"/>
    <property type="match status" value="1"/>
</dbReference>
<dbReference type="InterPro" id="IPR005670">
    <property type="entry name" value="PstB-like"/>
</dbReference>
<evidence type="ECO:0000256" key="3">
    <source>
        <dbReference type="ARBA" id="ARBA00022592"/>
    </source>
</evidence>
<accession>A0A5C7VVW1</accession>
<comment type="caution">
    <text evidence="7">The sequence shown here is derived from an EMBL/GenBank/DDBJ whole genome shotgun (WGS) entry which is preliminary data.</text>
</comment>
<proteinExistence type="predicted"/>
<name>A0A5C7VVW1_9PROT</name>
<dbReference type="PROSITE" id="PS50893">
    <property type="entry name" value="ABC_TRANSPORTER_2"/>
    <property type="match status" value="1"/>
</dbReference>
<evidence type="ECO:0000256" key="5">
    <source>
        <dbReference type="ARBA" id="ARBA00022840"/>
    </source>
</evidence>
<sequence>MNLNKPVTAQAISDKGSSFTLGPLQMGPVCCDPQPVIEVENLSLRYGDKTALDKVTLDIYRGCITALIGPSGCGKTSFLSAINRLTDLIPNCVIGGRIRVDGQDIHTAESNVQTLRRKVGMVFQKPIPFPLSIRRNLSLPLREQGVTRRSEIDAISEQVLRDVGLWDEVCDRLDTAALNLSGGQQQRLCIARALALNPQILLMDEPCSALDPIASGVVEDLISHLRGRYTIVIVTHNLAQARRIANYAAFFWVKERAGHLVEFGRCQHIFESPTHQLTAAYISGARG</sequence>
<dbReference type="Gene3D" id="3.40.50.300">
    <property type="entry name" value="P-loop containing nucleotide triphosphate hydrolases"/>
    <property type="match status" value="1"/>
</dbReference>
<dbReference type="CDD" id="cd03260">
    <property type="entry name" value="ABC_PstB_phosphate_transporter"/>
    <property type="match status" value="1"/>
</dbReference>
<dbReference type="AlphaFoldDB" id="A0A5C7VVW1"/>
<evidence type="ECO:0000259" key="6">
    <source>
        <dbReference type="PROSITE" id="PS50893"/>
    </source>
</evidence>
<evidence type="ECO:0000256" key="4">
    <source>
        <dbReference type="ARBA" id="ARBA00022741"/>
    </source>
</evidence>
<dbReference type="InterPro" id="IPR003439">
    <property type="entry name" value="ABC_transporter-like_ATP-bd"/>
</dbReference>
<organism evidence="7 8">
    <name type="scientific">Nitrosomonas oligotropha</name>
    <dbReference type="NCBI Taxonomy" id="42354"/>
    <lineage>
        <taxon>Bacteria</taxon>
        <taxon>Pseudomonadati</taxon>
        <taxon>Pseudomonadota</taxon>
        <taxon>Betaproteobacteria</taxon>
        <taxon>Nitrosomonadales</taxon>
        <taxon>Nitrosomonadaceae</taxon>
        <taxon>Nitrosomonas</taxon>
    </lineage>
</organism>